<dbReference type="SUPFAM" id="SSF54909">
    <property type="entry name" value="Dimeric alpha+beta barrel"/>
    <property type="match status" value="1"/>
</dbReference>
<dbReference type="eggNOG" id="COG2350">
    <property type="taxonomic scope" value="Bacteria"/>
</dbReference>
<dbReference type="PANTHER" id="PTHR33606:SF3">
    <property type="entry name" value="PROTEIN YCII"/>
    <property type="match status" value="1"/>
</dbReference>
<keyword evidence="4" id="KW-1185">Reference proteome</keyword>
<dbReference type="PANTHER" id="PTHR33606">
    <property type="entry name" value="PROTEIN YCII"/>
    <property type="match status" value="1"/>
</dbReference>
<proteinExistence type="inferred from homology"/>
<dbReference type="STRING" id="595494.Tola_0937"/>
<protein>
    <submittedName>
        <fullName evidence="3">YCII-related</fullName>
    </submittedName>
</protein>
<dbReference type="HOGENOM" id="CLU_110355_3_0_6"/>
<accession>C4LC86</accession>
<reference evidence="4" key="1">
    <citation type="submission" date="2009-05" db="EMBL/GenBank/DDBJ databases">
        <title>Complete sequence of Tolumonas auensis DSM 9187.</title>
        <authorList>
            <consortium name="US DOE Joint Genome Institute"/>
            <person name="Lucas S."/>
            <person name="Copeland A."/>
            <person name="Lapidus A."/>
            <person name="Glavina del Rio T."/>
            <person name="Tice H."/>
            <person name="Bruce D."/>
            <person name="Goodwin L."/>
            <person name="Pitluck S."/>
            <person name="Chertkov O."/>
            <person name="Brettin T."/>
            <person name="Detter J.C."/>
            <person name="Han C."/>
            <person name="Larimer F."/>
            <person name="Land M."/>
            <person name="Hauser L."/>
            <person name="Kyrpides N."/>
            <person name="Mikhailova N."/>
            <person name="Spring S."/>
            <person name="Beller H."/>
        </authorList>
    </citation>
    <scope>NUCLEOTIDE SEQUENCE [LARGE SCALE GENOMIC DNA]</scope>
    <source>
        <strain evidence="4">DSM 9187 / TA4</strain>
    </source>
</reference>
<dbReference type="OrthoDB" id="9797014at2"/>
<comment type="similarity">
    <text evidence="1">Belongs to the YciI family.</text>
</comment>
<dbReference type="AlphaFoldDB" id="C4LC86"/>
<name>C4LC86_TOLAT</name>
<dbReference type="Proteomes" id="UP000009073">
    <property type="component" value="Chromosome"/>
</dbReference>
<organism evidence="3 4">
    <name type="scientific">Tolumonas auensis (strain DSM 9187 / NBRC 110442 / TA 4)</name>
    <dbReference type="NCBI Taxonomy" id="595494"/>
    <lineage>
        <taxon>Bacteria</taxon>
        <taxon>Pseudomonadati</taxon>
        <taxon>Pseudomonadota</taxon>
        <taxon>Gammaproteobacteria</taxon>
        <taxon>Aeromonadales</taxon>
        <taxon>Aeromonadaceae</taxon>
        <taxon>Tolumonas</taxon>
    </lineage>
</organism>
<dbReference type="EMBL" id="CP001616">
    <property type="protein sequence ID" value="ACQ92565.1"/>
    <property type="molecule type" value="Genomic_DNA"/>
</dbReference>
<evidence type="ECO:0000313" key="4">
    <source>
        <dbReference type="Proteomes" id="UP000009073"/>
    </source>
</evidence>
<evidence type="ECO:0000259" key="2">
    <source>
        <dbReference type="Pfam" id="PF03795"/>
    </source>
</evidence>
<dbReference type="InterPro" id="IPR005545">
    <property type="entry name" value="YCII"/>
</dbReference>
<dbReference type="Gene3D" id="3.30.70.1060">
    <property type="entry name" value="Dimeric alpha+beta barrel"/>
    <property type="match status" value="1"/>
</dbReference>
<dbReference type="InterPro" id="IPR011008">
    <property type="entry name" value="Dimeric_a/b-barrel"/>
</dbReference>
<feature type="domain" description="YCII-related" evidence="2">
    <location>
        <begin position="1"/>
        <end position="94"/>
    </location>
</feature>
<dbReference type="RefSeq" id="WP_012729164.1">
    <property type="nucleotide sequence ID" value="NC_012691.1"/>
</dbReference>
<dbReference type="Pfam" id="PF03795">
    <property type="entry name" value="YCII"/>
    <property type="match status" value="1"/>
</dbReference>
<evidence type="ECO:0000313" key="3">
    <source>
        <dbReference type="EMBL" id="ACQ92565.1"/>
    </source>
</evidence>
<dbReference type="KEGG" id="tau:Tola_0937"/>
<dbReference type="InterPro" id="IPR051807">
    <property type="entry name" value="Sec-metab_biosynth-assoc"/>
</dbReference>
<dbReference type="NCBIfam" id="NF008473">
    <property type="entry name" value="PRK11370.1"/>
    <property type="match status" value="1"/>
</dbReference>
<sequence length="98" mass="10546">MWYVIIAEDIENSLPLRKAHRPAHLARLQALQAEGRILTAGPNPAIDADDPGEAGFTGSIMIVDFASLAEAKVWADADPFVAAGVYAKVTVKPYKQTI</sequence>
<gene>
    <name evidence="3" type="ordered locus">Tola_0937</name>
</gene>
<evidence type="ECO:0000256" key="1">
    <source>
        <dbReference type="ARBA" id="ARBA00007689"/>
    </source>
</evidence>
<reference evidence="3 4" key="2">
    <citation type="journal article" date="2011" name="Stand. Genomic Sci.">
        <title>Complete genome sequence of Tolumonas auensis type strain (TA 4).</title>
        <authorList>
            <person name="Chertkov O."/>
            <person name="Copeland A."/>
            <person name="Lucas S."/>
            <person name="Lapidus A."/>
            <person name="Berry K.W."/>
            <person name="Detter J.C."/>
            <person name="Del Rio T.G."/>
            <person name="Hammon N."/>
            <person name="Dalin E."/>
            <person name="Tice H."/>
            <person name="Pitluck S."/>
            <person name="Richardson P."/>
            <person name="Bruce D."/>
            <person name="Goodwin L."/>
            <person name="Han C."/>
            <person name="Tapia R."/>
            <person name="Saunders E."/>
            <person name="Schmutz J."/>
            <person name="Brettin T."/>
            <person name="Larimer F."/>
            <person name="Land M."/>
            <person name="Hauser L."/>
            <person name="Spring S."/>
            <person name="Rohde M."/>
            <person name="Kyrpides N.C."/>
            <person name="Ivanova N."/>
            <person name="Goker M."/>
            <person name="Beller H.R."/>
            <person name="Klenk H.P."/>
            <person name="Woyke T."/>
        </authorList>
    </citation>
    <scope>NUCLEOTIDE SEQUENCE [LARGE SCALE GENOMIC DNA]</scope>
    <source>
        <strain evidence="4">DSM 9187 / TA4</strain>
    </source>
</reference>